<protein>
    <submittedName>
        <fullName evidence="1">Uncharacterized protein</fullName>
    </submittedName>
</protein>
<reference evidence="1 2" key="1">
    <citation type="journal article" date="2016" name="Genome Biol. Evol.">
        <title>Divergent and convergent evolution of fungal pathogenicity.</title>
        <authorList>
            <person name="Shang Y."/>
            <person name="Xiao G."/>
            <person name="Zheng P."/>
            <person name="Cen K."/>
            <person name="Zhan S."/>
            <person name="Wang C."/>
        </authorList>
    </citation>
    <scope>NUCLEOTIDE SEQUENCE [LARGE SCALE GENOMIC DNA]</scope>
    <source>
        <strain evidence="1 2">RCEF 4871</strain>
    </source>
</reference>
<dbReference type="AlphaFoldDB" id="A0A162J9U4"/>
<dbReference type="EMBL" id="AZHC01000016">
    <property type="protein sequence ID" value="OAA41358.1"/>
    <property type="molecule type" value="Genomic_DNA"/>
</dbReference>
<dbReference type="OrthoDB" id="5089838at2759"/>
<keyword evidence="2" id="KW-1185">Reference proteome</keyword>
<comment type="caution">
    <text evidence="1">The sequence shown here is derived from an EMBL/GenBank/DDBJ whole genome shotgun (WGS) entry which is preliminary data.</text>
</comment>
<name>A0A162J9U4_METRR</name>
<dbReference type="Proteomes" id="UP000243498">
    <property type="component" value="Unassembled WGS sequence"/>
</dbReference>
<gene>
    <name evidence="1" type="ORF">NOR_05436</name>
</gene>
<evidence type="ECO:0000313" key="1">
    <source>
        <dbReference type="EMBL" id="OAA41358.1"/>
    </source>
</evidence>
<sequence>MNSPPRQILTGAHTATTITTVFSQALQNGLDAALLAQERATPEFDFPDASGAQSYHYFAEVERDHFKPHEAKKLRQLITDAVYWNNEVQCYAAAVEDVQKNKKASTMGDWRSLAEGYQFLLGLIGLSQHEVEQLRLSIENSGY</sequence>
<organism evidence="1 2">
    <name type="scientific">Metarhizium rileyi (strain RCEF 4871)</name>
    <name type="common">Nomuraea rileyi</name>
    <dbReference type="NCBI Taxonomy" id="1649241"/>
    <lineage>
        <taxon>Eukaryota</taxon>
        <taxon>Fungi</taxon>
        <taxon>Dikarya</taxon>
        <taxon>Ascomycota</taxon>
        <taxon>Pezizomycotina</taxon>
        <taxon>Sordariomycetes</taxon>
        <taxon>Hypocreomycetidae</taxon>
        <taxon>Hypocreales</taxon>
        <taxon>Clavicipitaceae</taxon>
        <taxon>Metarhizium</taxon>
    </lineage>
</organism>
<proteinExistence type="predicted"/>
<evidence type="ECO:0000313" key="2">
    <source>
        <dbReference type="Proteomes" id="UP000243498"/>
    </source>
</evidence>
<accession>A0A162J9U4</accession>